<evidence type="ECO:0000313" key="4">
    <source>
        <dbReference type="EMBL" id="TAA44529.1"/>
    </source>
</evidence>
<protein>
    <submittedName>
        <fullName evidence="4">Glycosyltransferase</fullName>
    </submittedName>
</protein>
<dbReference type="AlphaFoldDB" id="A0A4Q8M720"/>
<dbReference type="CDD" id="cd03809">
    <property type="entry name" value="GT4_MtfB-like"/>
    <property type="match status" value="2"/>
</dbReference>
<keyword evidence="1 4" id="KW-0808">Transferase</keyword>
<feature type="domain" description="Glycosyl transferase family 1" evidence="2">
    <location>
        <begin position="1060"/>
        <end position="1216"/>
    </location>
</feature>
<evidence type="ECO:0000313" key="3">
    <source>
        <dbReference type="EMBL" id="TAA28763.1"/>
    </source>
</evidence>
<name>A0A4Q8M720_9GAMM</name>
<dbReference type="InterPro" id="IPR001296">
    <property type="entry name" value="Glyco_trans_1"/>
</dbReference>
<dbReference type="SUPFAM" id="SSF53756">
    <property type="entry name" value="UDP-Glycosyltransferase/glycogen phosphorylase"/>
    <property type="match status" value="3"/>
</dbReference>
<comment type="caution">
    <text evidence="4">The sequence shown here is derived from an EMBL/GenBank/DDBJ whole genome shotgun (WGS) entry which is preliminary data.</text>
</comment>
<accession>A0A4Q8M720</accession>
<dbReference type="RefSeq" id="WP_130533885.1">
    <property type="nucleotide sequence ID" value="NZ_SHMC01000001.1"/>
</dbReference>
<dbReference type="Gene3D" id="3.40.50.2000">
    <property type="entry name" value="Glycogen Phosphorylase B"/>
    <property type="match status" value="4"/>
</dbReference>
<evidence type="ECO:0000256" key="1">
    <source>
        <dbReference type="ARBA" id="ARBA00022679"/>
    </source>
</evidence>
<dbReference type="EMBL" id="SHMC01000001">
    <property type="protein sequence ID" value="TAA28763.1"/>
    <property type="molecule type" value="Genomic_DNA"/>
</dbReference>
<feature type="domain" description="Glycosyl transferase family 1" evidence="2">
    <location>
        <begin position="619"/>
        <end position="784"/>
    </location>
</feature>
<dbReference type="Proteomes" id="UP000292627">
    <property type="component" value="Unassembled WGS sequence"/>
</dbReference>
<evidence type="ECO:0000259" key="2">
    <source>
        <dbReference type="Pfam" id="PF00534"/>
    </source>
</evidence>
<dbReference type="PANTHER" id="PTHR46401">
    <property type="entry name" value="GLYCOSYLTRANSFERASE WBBK-RELATED"/>
    <property type="match status" value="1"/>
</dbReference>
<proteinExistence type="predicted"/>
<gene>
    <name evidence="4" type="ORF">EA655_06240</name>
    <name evidence="3" type="ORF">EA660_04075</name>
</gene>
<evidence type="ECO:0000313" key="6">
    <source>
        <dbReference type="Proteomes" id="UP000294164"/>
    </source>
</evidence>
<dbReference type="EMBL" id="SHMG01000003">
    <property type="protein sequence ID" value="TAA44529.1"/>
    <property type="molecule type" value="Genomic_DNA"/>
</dbReference>
<dbReference type="Pfam" id="PF00534">
    <property type="entry name" value="Glycos_transf_1"/>
    <property type="match status" value="3"/>
</dbReference>
<evidence type="ECO:0000313" key="5">
    <source>
        <dbReference type="Proteomes" id="UP000292627"/>
    </source>
</evidence>
<feature type="domain" description="Glycosyl transferase family 1" evidence="2">
    <location>
        <begin position="223"/>
        <end position="378"/>
    </location>
</feature>
<dbReference type="OrthoDB" id="9801609at2"/>
<sequence length="1252" mass="138998">MRILIDMQGAQTESRYRGIGRYTMSFVRALVRNNANHEIILLLSDFFPESVRSIRSEFEGVLPASGIRVWGAPGPVREMEADNGERRAVAENIREAFIATLAPDVIHLTSLFEGYVDDGVVTVGAAGFPIPVTITLYDLIPYLYQDKYLENEQYRTHYLRKIESLDEVTAFLAISEFSRIEGWKTLRLKEDLFHNVSCAIDDDFARSATCGDIGDLRKRVGIQREFVLYTGGADGRKNLERLVEAYAHLPALMRENHQLVLAGRISEAEAGHLLGIGISHGLSSDDFVFTGYIEDSDLATLYRECACFIFPSWHEGFGLPALEAMSCGAPVIGAGASSLVEVIDLEEAMFDPFNVDDIVEKLERCLSDEDYRQRLRRHGLGQSHRFSWDETAIRAFAVWDGLEAQVKATVRSMPPLTVDKKRLAFFSPLPPERSGIADYSVEILEHLSDIYQIDVFVDQGDVNCVLPQGVSVQSIRSFEEHASDYERIVYQVGNSQFHKHMPGLMRRYPGVTVLHDFYLGSLLQWCETALGWSGVWDRALYDSHGYPALIERRQDPECAKRRYPASFEVVRDSVGVIVHSSYSKWLLEAWYGSASIAEVVRQPRAIPGARAEKPTAKYRVGVPEQAFLVCSFGFLDSSKLNHLLIEAWSRSRLCHDRDCYLVFVGENHGGSYGASLLEAIRALPSPDRVRITGFADAALYRDFLSAADLGVQLRTASRGETSAAVLDCLSRGVPLVVNANGTMAELNQEAVLMLPDAFAIEELVGALEQLRSSPEVRSCMGEAGLREILQNHAPAGCAEHYRDAIESFYASRRAAWPALLSTLEPLVKGWSDESVGSLAGDLVLTFPEQASARRLLLDVTATAAHDLKTGIERVARAILVALASAARTGLRVEPVRLSTENGSWCYRYARRYACEVLGIEGAMLGDDVVDPTPGDTLLTLDISGETLVQSDRSGLLDLYRRRGVRTFATLFDLLPVRMPHVFPPRADEGHTRWLECVANMHGAVCISQSVADDMREWLRDRGHPAAERFQLFVTHLGADLARAPTGGFSGRESAQAVAAMAERPTFLMVGTIEPRKGYAQTLEAFELLWARGVEVNLVIVGREGWRGLPDDQRRDIPSTTRALLGHVEKGHRLFWLSDASDGDLEQAYRSATCLLAASYGEGFGLPLIEAAEHGLALLVRDIPVFREVARASASYFTAATPEAMADAVAEWLDLYERGRYPRSLSLRRTSWERMSRELLTVLGFEAGDHRAA</sequence>
<dbReference type="GO" id="GO:0009103">
    <property type="term" value="P:lipopolysaccharide biosynthetic process"/>
    <property type="evidence" value="ECO:0007669"/>
    <property type="project" value="TreeGrafter"/>
</dbReference>
<dbReference type="GO" id="GO:0016757">
    <property type="term" value="F:glycosyltransferase activity"/>
    <property type="evidence" value="ECO:0007669"/>
    <property type="project" value="InterPro"/>
</dbReference>
<dbReference type="CDD" id="cd03801">
    <property type="entry name" value="GT4_PimA-like"/>
    <property type="match status" value="1"/>
</dbReference>
<dbReference type="PANTHER" id="PTHR46401:SF2">
    <property type="entry name" value="GLYCOSYLTRANSFERASE WBBK-RELATED"/>
    <property type="match status" value="1"/>
</dbReference>
<organism evidence="4 6">
    <name type="scientific">Pseudoxanthomonas winnipegensis</name>
    <dbReference type="NCBI Taxonomy" id="2480810"/>
    <lineage>
        <taxon>Bacteria</taxon>
        <taxon>Pseudomonadati</taxon>
        <taxon>Pseudomonadota</taxon>
        <taxon>Gammaproteobacteria</taxon>
        <taxon>Lysobacterales</taxon>
        <taxon>Lysobacteraceae</taxon>
        <taxon>Pseudoxanthomonas</taxon>
    </lineage>
</organism>
<reference evidence="5 6" key="1">
    <citation type="submission" date="2019-02" db="EMBL/GenBank/DDBJ databases">
        <title>WGS of Pseudoxanthomonas species novum from clinical isolates.</title>
        <authorList>
            <person name="Bernier A.-M."/>
            <person name="Bernard K."/>
            <person name="Vachon A."/>
        </authorList>
    </citation>
    <scope>NUCLEOTIDE SEQUENCE [LARGE SCALE GENOMIC DNA]</scope>
    <source>
        <strain evidence="4 6">NML130969</strain>
        <strain evidence="3 5">NML171200</strain>
    </source>
</reference>
<dbReference type="Proteomes" id="UP000294164">
    <property type="component" value="Unassembled WGS sequence"/>
</dbReference>
<accession>A0A4Q8LIC4</accession>